<dbReference type="Pfam" id="PF02646">
    <property type="entry name" value="RmuC"/>
    <property type="match status" value="1"/>
</dbReference>
<organism evidence="7 8">
    <name type="scientific">Agrococcus jejuensis</name>
    <dbReference type="NCBI Taxonomy" id="399736"/>
    <lineage>
        <taxon>Bacteria</taxon>
        <taxon>Bacillati</taxon>
        <taxon>Actinomycetota</taxon>
        <taxon>Actinomycetes</taxon>
        <taxon>Micrococcales</taxon>
        <taxon>Microbacteriaceae</taxon>
        <taxon>Agrococcus</taxon>
    </lineage>
</organism>
<comment type="similarity">
    <text evidence="2">Belongs to the RmuC family.</text>
</comment>
<dbReference type="EMBL" id="LT629695">
    <property type="protein sequence ID" value="SDH27251.1"/>
    <property type="molecule type" value="Genomic_DNA"/>
</dbReference>
<feature type="compositionally biased region" description="Acidic residues" evidence="6">
    <location>
        <begin position="464"/>
        <end position="483"/>
    </location>
</feature>
<evidence type="ECO:0000313" key="7">
    <source>
        <dbReference type="EMBL" id="SDH27251.1"/>
    </source>
</evidence>
<accession>A0A1G8B292</accession>
<evidence type="ECO:0000313" key="8">
    <source>
        <dbReference type="Proteomes" id="UP000198822"/>
    </source>
</evidence>
<keyword evidence="3 5" id="KW-0175">Coiled coil</keyword>
<comment type="function">
    <text evidence="1">Involved in DNA recombination.</text>
</comment>
<evidence type="ECO:0000256" key="4">
    <source>
        <dbReference type="ARBA" id="ARBA00023172"/>
    </source>
</evidence>
<feature type="compositionally biased region" description="Basic and acidic residues" evidence="6">
    <location>
        <begin position="486"/>
        <end position="520"/>
    </location>
</feature>
<gene>
    <name evidence="7" type="ORF">SAMN04489720_0626</name>
</gene>
<dbReference type="RefSeq" id="WP_092502360.1">
    <property type="nucleotide sequence ID" value="NZ_LT629695.1"/>
</dbReference>
<name>A0A1G8B292_9MICO</name>
<dbReference type="PANTHER" id="PTHR30563:SF0">
    <property type="entry name" value="DNA RECOMBINATION PROTEIN RMUC"/>
    <property type="match status" value="1"/>
</dbReference>
<evidence type="ECO:0000256" key="5">
    <source>
        <dbReference type="SAM" id="Coils"/>
    </source>
</evidence>
<dbReference type="PANTHER" id="PTHR30563">
    <property type="entry name" value="DNA RECOMBINATION PROTEIN RMUC"/>
    <property type="match status" value="1"/>
</dbReference>
<evidence type="ECO:0000256" key="2">
    <source>
        <dbReference type="ARBA" id="ARBA00009840"/>
    </source>
</evidence>
<evidence type="ECO:0000256" key="3">
    <source>
        <dbReference type="ARBA" id="ARBA00023054"/>
    </source>
</evidence>
<keyword evidence="4" id="KW-0233">DNA recombination</keyword>
<dbReference type="STRING" id="399736.SAMN04489720_0626"/>
<dbReference type="InterPro" id="IPR003798">
    <property type="entry name" value="DNA_recombination_RmuC"/>
</dbReference>
<evidence type="ECO:0000256" key="6">
    <source>
        <dbReference type="SAM" id="MobiDB-lite"/>
    </source>
</evidence>
<dbReference type="Proteomes" id="UP000198822">
    <property type="component" value="Chromosome I"/>
</dbReference>
<proteinExistence type="inferred from homology"/>
<reference evidence="8" key="1">
    <citation type="submission" date="2016-10" db="EMBL/GenBank/DDBJ databases">
        <authorList>
            <person name="Varghese N."/>
            <person name="Submissions S."/>
        </authorList>
    </citation>
    <scope>NUCLEOTIDE SEQUENCE [LARGE SCALE GENOMIC DNA]</scope>
    <source>
        <strain evidence="8">DSM 22002</strain>
    </source>
</reference>
<feature type="region of interest" description="Disordered" evidence="6">
    <location>
        <begin position="458"/>
        <end position="520"/>
    </location>
</feature>
<evidence type="ECO:0000256" key="1">
    <source>
        <dbReference type="ARBA" id="ARBA00003416"/>
    </source>
</evidence>
<sequence>MDLGIALALLVALLVGAAAGWFASVLVARAKAGEATLAAQQAEQAQALADQQSSQQEAFARQQELHERERVDAELAGLHSAHESLAAQHRDAIDARDAAQRERASLSATVEALRERLEVAKSAADESTERERRESRVAEQIAPMKEAVTKLQTQLVELERQRSEQHGSIAQQLQQSLQSEERLRATADSLASALSSNSTRGVWGETQLRRVVEAAGLLERVDFDTQTSFTTDDRRQRPDMVVHLPGGKHLALDAKVPFRAYLEASRIPLTASDEELARRASLMQEHVKALRAHVDQLSSKQYWAGIANSPEFVVAFIPSESLVSAALEADPGIMDYAFGKRVALSSPVSLWSLLKSVAITWSQAAVAEDAARVHELSQELYDRIATMAGHVEKVRSSLESSVKHFNAFSSSLESRVLVSARKLARLDAPKQIVEPSEIDHAPKPLTAAEFTDLAIEAPTTSTEEVVDGELVDAEAGTDADAPAEQETPRTHADLAIDELLRDESTRSAARDDDASESRAG</sequence>
<feature type="coiled-coil region" evidence="5">
    <location>
        <begin position="96"/>
        <end position="161"/>
    </location>
</feature>
<keyword evidence="8" id="KW-1185">Reference proteome</keyword>
<dbReference type="AlphaFoldDB" id="A0A1G8B292"/>
<dbReference type="OrthoDB" id="370725at2"/>
<protein>
    <submittedName>
        <fullName evidence="7">DNA recombination protein RmuC</fullName>
    </submittedName>
</protein>
<dbReference type="GO" id="GO:0006310">
    <property type="term" value="P:DNA recombination"/>
    <property type="evidence" value="ECO:0007669"/>
    <property type="project" value="UniProtKB-KW"/>
</dbReference>